<name>F8B1H1_9ACTN</name>
<dbReference type="Gene3D" id="3.40.50.300">
    <property type="entry name" value="P-loop containing nucleotide triphosphate hydrolases"/>
    <property type="match status" value="1"/>
</dbReference>
<dbReference type="InterPro" id="IPR005158">
    <property type="entry name" value="BTAD"/>
</dbReference>
<dbReference type="InterPro" id="IPR016032">
    <property type="entry name" value="Sig_transdc_resp-reg_C-effctor"/>
</dbReference>
<dbReference type="Gene3D" id="1.10.10.10">
    <property type="entry name" value="Winged helix-like DNA-binding domain superfamily/Winged helix DNA-binding domain"/>
    <property type="match status" value="1"/>
</dbReference>
<dbReference type="Pfam" id="PF13401">
    <property type="entry name" value="AAA_22"/>
    <property type="match status" value="1"/>
</dbReference>
<evidence type="ECO:0000313" key="5">
    <source>
        <dbReference type="EMBL" id="AEH10723.1"/>
    </source>
</evidence>
<dbReference type="eggNOG" id="COG3629">
    <property type="taxonomic scope" value="Bacteria"/>
</dbReference>
<dbReference type="PROSITE" id="PS51755">
    <property type="entry name" value="OMPR_PHOB"/>
    <property type="match status" value="1"/>
</dbReference>
<evidence type="ECO:0000256" key="2">
    <source>
        <dbReference type="ARBA" id="ARBA00023125"/>
    </source>
</evidence>
<dbReference type="GO" id="GO:0003677">
    <property type="term" value="F:DNA binding"/>
    <property type="evidence" value="ECO:0007669"/>
    <property type="project" value="UniProtKB-UniRule"/>
</dbReference>
<dbReference type="Pfam" id="PF00486">
    <property type="entry name" value="Trans_reg_C"/>
    <property type="match status" value="1"/>
</dbReference>
<evidence type="ECO:0000313" key="6">
    <source>
        <dbReference type="Proteomes" id="UP000001549"/>
    </source>
</evidence>
<dbReference type="SUPFAM" id="SSF48452">
    <property type="entry name" value="TPR-like"/>
    <property type="match status" value="2"/>
</dbReference>
<accession>F8B1H1</accession>
<dbReference type="Gene3D" id="1.25.40.10">
    <property type="entry name" value="Tetratricopeptide repeat domain"/>
    <property type="match status" value="2"/>
</dbReference>
<dbReference type="SMART" id="SM01043">
    <property type="entry name" value="BTAD"/>
    <property type="match status" value="1"/>
</dbReference>
<dbReference type="HOGENOM" id="CLU_004665_1_3_11"/>
<dbReference type="PRINTS" id="PR00364">
    <property type="entry name" value="DISEASERSIST"/>
</dbReference>
<dbReference type="EMBL" id="CP002801">
    <property type="protein sequence ID" value="AEH10723.1"/>
    <property type="molecule type" value="Genomic_DNA"/>
</dbReference>
<gene>
    <name evidence="5" type="ordered locus">FsymDg_3429</name>
</gene>
<reference evidence="5 6" key="1">
    <citation type="submission" date="2011-05" db="EMBL/GenBank/DDBJ databases">
        <title>Complete sequence of chromosome of Frankia symbiont of Datisca glomerata.</title>
        <authorList>
            <consortium name="US DOE Joint Genome Institute"/>
            <person name="Lucas S."/>
            <person name="Han J."/>
            <person name="Lapidus A."/>
            <person name="Cheng J.-F."/>
            <person name="Goodwin L."/>
            <person name="Pitluck S."/>
            <person name="Peters L."/>
            <person name="Mikhailova N."/>
            <person name="Chertkov O."/>
            <person name="Teshima H."/>
            <person name="Han C."/>
            <person name="Tapia R."/>
            <person name="Land M."/>
            <person name="Hauser L."/>
            <person name="Kyrpides N."/>
            <person name="Ivanova N."/>
            <person name="Pagani I."/>
            <person name="Berry A."/>
            <person name="Pawlowski K."/>
            <person name="Persson T."/>
            <person name="Vanden Heuvel B."/>
            <person name="Benson D."/>
            <person name="Woyke T."/>
        </authorList>
    </citation>
    <scope>NUCLEOTIDE SEQUENCE [LARGE SCALE GENOMIC DNA]</scope>
    <source>
        <strain evidence="6">4085684</strain>
    </source>
</reference>
<dbReference type="STRING" id="656024.FsymDg_3429"/>
<feature type="domain" description="OmpR/PhoB-type" evidence="4">
    <location>
        <begin position="1"/>
        <end position="91"/>
    </location>
</feature>
<dbReference type="GO" id="GO:0016887">
    <property type="term" value="F:ATP hydrolysis activity"/>
    <property type="evidence" value="ECO:0007669"/>
    <property type="project" value="InterPro"/>
</dbReference>
<proteinExistence type="inferred from homology"/>
<dbReference type="SMART" id="SM00862">
    <property type="entry name" value="Trans_reg_C"/>
    <property type="match status" value="1"/>
</dbReference>
<dbReference type="PANTHER" id="PTHR47691:SF3">
    <property type="entry name" value="HTH-TYPE TRANSCRIPTIONAL REGULATOR RV0890C-RELATED"/>
    <property type="match status" value="1"/>
</dbReference>
<evidence type="ECO:0000259" key="4">
    <source>
        <dbReference type="PROSITE" id="PS51755"/>
    </source>
</evidence>
<dbReference type="Proteomes" id="UP000001549">
    <property type="component" value="Chromosome"/>
</dbReference>
<feature type="DNA-binding region" description="OmpR/PhoB-type" evidence="3">
    <location>
        <begin position="1"/>
        <end position="91"/>
    </location>
</feature>
<protein>
    <submittedName>
        <fullName evidence="5">Transcriptional regulator, winged helix family</fullName>
    </submittedName>
</protein>
<dbReference type="InterPro" id="IPR049945">
    <property type="entry name" value="AAA_22"/>
</dbReference>
<comment type="similarity">
    <text evidence="1">Belongs to the AfsR/DnrI/RedD regulatory family.</text>
</comment>
<dbReference type="SUPFAM" id="SSF46894">
    <property type="entry name" value="C-terminal effector domain of the bipartite response regulators"/>
    <property type="match status" value="1"/>
</dbReference>
<evidence type="ECO:0000256" key="3">
    <source>
        <dbReference type="PROSITE-ProRule" id="PRU01091"/>
    </source>
</evidence>
<sequence length="1087" mass="114931">MWVGVLGALEVRGDDDREIDIPGSRRRALLVRLALDAGRPVSVAALVAAVWAGEQPVEEANTLQTLVSRLRRSLGDGALVARSAGGYRLAVDADDVDASRFERLAAAGAAALRAGDPQGASTQLSAALALWRGPTLAEADVSPAVAAHAARLREVYLKAVLDRAEANLAAGRELEVVAALEALAAEHPLHERLAGQLMTALTATGRQADALRTYEQLRARLADELGVDPSAELQAVRLAVLRGGPADSPGHWPARRAAPQARTNLRAPLTTFVGRDTEMAGIAKSLAGNRLVTLVGPGGAGKTRLAGEATARVVDSMPDGVWFVELASVTDPADLPQTVLGVLGLREAQILDRPTKRTTRDAVSRLLEGLADRQAVVVLDNCEHLLDAVARLADLLLARCPRLRVLTTSREPLGIFGEVLLVVPPLAQPAPDAPAADVLGFPAARLFADRAAAVRPGFVVDEVSAPAVIEIVRRLDGLPLAIELAAARLRTLPLAEIAGRLSDRFRLLTGGSRTALPRHRALRAVVEWSWDLLTEPERLLAERLAVFPSGTTTRSAAAVCSGGAVRADDVGDLVAALIDKSLLQPAVGGTRQRMLETIREYGLERLAERGELAWLRERHATYFEELVRTAQPHLTRADQLEWLEALKAERDNILGALRLRCDRGDADAALRIALGIGSLAMLLGNHTDVPGWVAEALAVPGGDDTDLRVIGEAFHAVSSAAMAATSSPAEVETNLARFGELAGRLGSVDIRGWPLIGLLRPGMAMLSGDMAMMERYIEEARAGDDPWLSAAVLVLRAGLAENDGDVERMRADAVTALAEFRALGERWGTAGALRAVAMLHTLDGELDAAAAAYEEALALMGEMGSRDDESMLRIRLADLAMRRGDLRAARGQLAAARAGCEASGTTLETVITLSIQARLERQAGDLAAAMALHTEALRRFDAISPTHPIHGHGDSFVLASAARMHALDGDLAGARARLRHAYPTAVGTKDLPVLAAVGVVVADVAARVGEPVVAAEILGACEALRGSDDPTALDVAELSAWLRGELGDGFAAAYGRGRALDRAAAIARLDPDRLPHTTGFEVTRGSR</sequence>
<dbReference type="Pfam" id="PF03704">
    <property type="entry name" value="BTAD"/>
    <property type="match status" value="1"/>
</dbReference>
<dbReference type="KEGG" id="fsy:FsymDg_3429"/>
<dbReference type="eggNOG" id="COG3903">
    <property type="taxonomic scope" value="Bacteria"/>
</dbReference>
<dbReference type="GO" id="GO:0000160">
    <property type="term" value="P:phosphorelay signal transduction system"/>
    <property type="evidence" value="ECO:0007669"/>
    <property type="project" value="InterPro"/>
</dbReference>
<dbReference type="CDD" id="cd15831">
    <property type="entry name" value="BTAD"/>
    <property type="match status" value="1"/>
</dbReference>
<dbReference type="InterPro" id="IPR011990">
    <property type="entry name" value="TPR-like_helical_dom_sf"/>
</dbReference>
<organism evidence="5 6">
    <name type="scientific">Candidatus Protofrankia datiscae</name>
    <dbReference type="NCBI Taxonomy" id="2716812"/>
    <lineage>
        <taxon>Bacteria</taxon>
        <taxon>Bacillati</taxon>
        <taxon>Actinomycetota</taxon>
        <taxon>Actinomycetes</taxon>
        <taxon>Frankiales</taxon>
        <taxon>Frankiaceae</taxon>
        <taxon>Protofrankia</taxon>
    </lineage>
</organism>
<evidence type="ECO:0000256" key="1">
    <source>
        <dbReference type="ARBA" id="ARBA00005820"/>
    </source>
</evidence>
<keyword evidence="2 3" id="KW-0238">DNA-binding</keyword>
<dbReference type="InterPro" id="IPR036388">
    <property type="entry name" value="WH-like_DNA-bd_sf"/>
</dbReference>
<dbReference type="InterPro" id="IPR001867">
    <property type="entry name" value="OmpR/PhoB-type_DNA-bd"/>
</dbReference>
<dbReference type="GO" id="GO:0006355">
    <property type="term" value="P:regulation of DNA-templated transcription"/>
    <property type="evidence" value="ECO:0007669"/>
    <property type="project" value="InterPro"/>
</dbReference>
<dbReference type="SUPFAM" id="SSF52540">
    <property type="entry name" value="P-loop containing nucleoside triphosphate hydrolases"/>
    <property type="match status" value="1"/>
</dbReference>
<dbReference type="PANTHER" id="PTHR47691">
    <property type="entry name" value="REGULATOR-RELATED"/>
    <property type="match status" value="1"/>
</dbReference>
<keyword evidence="6" id="KW-1185">Reference proteome</keyword>
<dbReference type="AlphaFoldDB" id="F8B1H1"/>
<dbReference type="InterPro" id="IPR027417">
    <property type="entry name" value="P-loop_NTPase"/>
</dbReference>